<evidence type="ECO:0000256" key="2">
    <source>
        <dbReference type="ARBA" id="ARBA00007671"/>
    </source>
</evidence>
<evidence type="ECO:0000256" key="3">
    <source>
        <dbReference type="ARBA" id="ARBA00022801"/>
    </source>
</evidence>
<organism evidence="7 8">
    <name type="scientific">Populus tomentosa</name>
    <name type="common">Chinese white poplar</name>
    <dbReference type="NCBI Taxonomy" id="118781"/>
    <lineage>
        <taxon>Eukaryota</taxon>
        <taxon>Viridiplantae</taxon>
        <taxon>Streptophyta</taxon>
        <taxon>Embryophyta</taxon>
        <taxon>Tracheophyta</taxon>
        <taxon>Spermatophyta</taxon>
        <taxon>Magnoliopsida</taxon>
        <taxon>eudicotyledons</taxon>
        <taxon>Gunneridae</taxon>
        <taxon>Pentapetalae</taxon>
        <taxon>rosids</taxon>
        <taxon>fabids</taxon>
        <taxon>Malpighiales</taxon>
        <taxon>Salicaceae</taxon>
        <taxon>Saliceae</taxon>
        <taxon>Populus</taxon>
    </lineage>
</organism>
<dbReference type="InterPro" id="IPR024746">
    <property type="entry name" value="Glyco_hydro_100"/>
</dbReference>
<dbReference type="GO" id="GO:0004575">
    <property type="term" value="F:sucrose alpha-glucosidase activity"/>
    <property type="evidence" value="ECO:0007669"/>
    <property type="project" value="TreeGrafter"/>
</dbReference>
<keyword evidence="5 6" id="KW-0326">Glycosidase</keyword>
<dbReference type="EMBL" id="JAAWWB010000007">
    <property type="protein sequence ID" value="KAG6779753.1"/>
    <property type="molecule type" value="Genomic_DNA"/>
</dbReference>
<keyword evidence="8" id="KW-1185">Reference proteome</keyword>
<dbReference type="GO" id="GO:0005987">
    <property type="term" value="P:sucrose catabolic process"/>
    <property type="evidence" value="ECO:0007669"/>
    <property type="project" value="TreeGrafter"/>
</dbReference>
<dbReference type="EC" id="3.2.1.26" evidence="6"/>
<keyword evidence="3 6" id="KW-0378">Hydrolase</keyword>
<dbReference type="Proteomes" id="UP000886885">
    <property type="component" value="Chromosome 4A"/>
</dbReference>
<keyword evidence="4 6" id="KW-0119">Carbohydrate metabolism</keyword>
<sequence length="669" mass="75584">MATSKTVLQVLSGGLPCPHRFDLSFGGLNSVLSICSDVKRRKNRGLVYKKLNNGTRLLGKCTSRGVGAVTSRGKVKCIDRWESMRCKCQKAESFGGATANEWSPVSLPVNGVHGATNIFERGSFALKGNEETQSIEEEAWDLLRASVVSYCGNPIGTIAANDPNSTSILNYDQVFIRDFIPSGIAFLLKGEYDIVRNFILYTLQLQAAVVSVFRISTVEYQSGYSPFEKYQVKNFVKKQEKYLFLEACYVSFVLLRNSWEKTMDCYSPGQGLMPASFKVRTVPLDSEDSATEEVLDADFGEAAIGRVAPVDSGLWWIILLRAYGKCSGDLSVQERVDVQTGMKMILRLCLADGFDMFPTLLVTDGSCMIDRRMGIHGHPLEIEALFYSALLCAREMLAPEDGSADLIRALNNRLVALSFHIREYYWIDLKKLNEIYRYTTEEYSYDAVNKFNIYPDQIPPWLVEFMPNKGGYLIGNLQPAHMDFRFFTLGNLWSIVSSLATLDQSHAILDLIEAKWAELVAEMPIKICYPALEGQEWRIITGSDPKNTAWSYHNGGSWPTLLWQLTIACIKMNRPEIAERAVQLVERRISRDKWPEYYDTKRARFIGKQAHLFQTWSISGYLVAKLFLANPSAAKIFVNEEDPELVNALISANPRRKRARKIFKQPFIV</sequence>
<comment type="function">
    <text evidence="6">Invertase that cleaves sucrose into glucose and fructose.</text>
</comment>
<evidence type="ECO:0000313" key="7">
    <source>
        <dbReference type="EMBL" id="KAG6779753.1"/>
    </source>
</evidence>
<gene>
    <name evidence="7" type="ORF">POTOM_016148</name>
</gene>
<name>A0A8X7ZZ50_POPTO</name>
<protein>
    <recommendedName>
        <fullName evidence="6">Alkaline/neutral invertase</fullName>
        <ecNumber evidence="6">3.2.1.26</ecNumber>
    </recommendedName>
</protein>
<reference evidence="7" key="1">
    <citation type="journal article" date="2020" name="bioRxiv">
        <title>Hybrid origin of Populus tomentosa Carr. identified through genome sequencing and phylogenomic analysis.</title>
        <authorList>
            <person name="An X."/>
            <person name="Gao K."/>
            <person name="Chen Z."/>
            <person name="Li J."/>
            <person name="Yang X."/>
            <person name="Yang X."/>
            <person name="Zhou J."/>
            <person name="Guo T."/>
            <person name="Zhao T."/>
            <person name="Huang S."/>
            <person name="Miao D."/>
            <person name="Khan W.U."/>
            <person name="Rao P."/>
            <person name="Ye M."/>
            <person name="Lei B."/>
            <person name="Liao W."/>
            <person name="Wang J."/>
            <person name="Ji L."/>
            <person name="Li Y."/>
            <person name="Guo B."/>
            <person name="Mustafa N.S."/>
            <person name="Li S."/>
            <person name="Yun Q."/>
            <person name="Keller S.R."/>
            <person name="Mao J."/>
            <person name="Zhang R."/>
            <person name="Strauss S.H."/>
        </authorList>
    </citation>
    <scope>NUCLEOTIDE SEQUENCE</scope>
    <source>
        <strain evidence="7">GM15</strain>
        <tissue evidence="7">Leaf</tissue>
    </source>
</reference>
<dbReference type="OrthoDB" id="2014030at2759"/>
<evidence type="ECO:0000313" key="8">
    <source>
        <dbReference type="Proteomes" id="UP000886885"/>
    </source>
</evidence>
<accession>A0A8X7ZZ50</accession>
<evidence type="ECO:0000256" key="5">
    <source>
        <dbReference type="ARBA" id="ARBA00023295"/>
    </source>
</evidence>
<dbReference type="AlphaFoldDB" id="A0A8X7ZZ50"/>
<dbReference type="Pfam" id="PF12899">
    <property type="entry name" value="Glyco_hydro_100"/>
    <property type="match status" value="2"/>
</dbReference>
<evidence type="ECO:0000256" key="4">
    <source>
        <dbReference type="ARBA" id="ARBA00023277"/>
    </source>
</evidence>
<comment type="caution">
    <text evidence="7">The sequence shown here is derived from an EMBL/GenBank/DDBJ whole genome shotgun (WGS) entry which is preliminary data.</text>
</comment>
<dbReference type="GO" id="GO:0009507">
    <property type="term" value="C:chloroplast"/>
    <property type="evidence" value="ECO:0007669"/>
    <property type="project" value="TreeGrafter"/>
</dbReference>
<comment type="similarity">
    <text evidence="2 6">Belongs to the glycosyl hydrolase 100 family.</text>
</comment>
<dbReference type="PANTHER" id="PTHR31916">
    <property type="match status" value="1"/>
</dbReference>
<comment type="catalytic activity">
    <reaction evidence="1 6">
        <text>Hydrolysis of terminal non-reducing beta-D-fructofuranoside residues in beta-D-fructofuranosides.</text>
        <dbReference type="EC" id="3.2.1.26"/>
    </reaction>
</comment>
<proteinExistence type="inferred from homology"/>
<evidence type="ECO:0000256" key="1">
    <source>
        <dbReference type="ARBA" id="ARBA00000094"/>
    </source>
</evidence>
<dbReference type="GO" id="GO:0033926">
    <property type="term" value="F:endo-alpha-N-acetylgalactosaminidase activity"/>
    <property type="evidence" value="ECO:0007669"/>
    <property type="project" value="UniProtKB-UniRule"/>
</dbReference>
<dbReference type="FunFam" id="1.50.10.10:FF:000001">
    <property type="entry name" value="probable alkaline/neutral invertase B"/>
    <property type="match status" value="1"/>
</dbReference>
<evidence type="ECO:0000256" key="6">
    <source>
        <dbReference type="RuleBase" id="RU367047"/>
    </source>
</evidence>
<dbReference type="PANTHER" id="PTHR31916:SF36">
    <property type="entry name" value="ALKALINE_NEUTRAL INVERTASE E, CHLOROPLASTIC"/>
    <property type="match status" value="1"/>
</dbReference>